<dbReference type="PIRSF" id="PIRSF023803">
    <property type="entry name" value="Ribonuclease_P_prd"/>
    <property type="match status" value="1"/>
</dbReference>
<evidence type="ECO:0000313" key="5">
    <source>
        <dbReference type="EMBL" id="CAH7668901.1"/>
    </source>
</evidence>
<evidence type="ECO:0000313" key="6">
    <source>
        <dbReference type="Proteomes" id="UP001153365"/>
    </source>
</evidence>
<comment type="subcellular location">
    <subcellularLocation>
        <location evidence="1">Nucleus</location>
    </subcellularLocation>
</comment>
<sequence length="119" mass="13187">KNRYLLIELVFGPRSSSSPSINPISEHIFTAMLRESIQANFGDVGAGQAGSNLNVKYFSPTTSLLILRCSRNCLKTVRAGLLFITHINKHPVICQTLHCSGTIRKTQEAAIEYDRKVVL</sequence>
<keyword evidence="6" id="KW-1185">Reference proteome</keyword>
<feature type="non-terminal residue" evidence="5">
    <location>
        <position position="1"/>
    </location>
</feature>
<accession>A0AAV0AKM3</accession>
<dbReference type="SUPFAM" id="SSF160350">
    <property type="entry name" value="Rnp2-like"/>
    <property type="match status" value="1"/>
</dbReference>
<dbReference type="InterPro" id="IPR016819">
    <property type="entry name" value="RNase_P/MRP_POP5"/>
</dbReference>
<dbReference type="GO" id="GO:0030681">
    <property type="term" value="C:multimeric ribonuclease P complex"/>
    <property type="evidence" value="ECO:0007669"/>
    <property type="project" value="TreeGrafter"/>
</dbReference>
<evidence type="ECO:0000256" key="2">
    <source>
        <dbReference type="ARBA" id="ARBA00010800"/>
    </source>
</evidence>
<dbReference type="GO" id="GO:0033204">
    <property type="term" value="F:ribonuclease P RNA binding"/>
    <property type="evidence" value="ECO:0007669"/>
    <property type="project" value="InterPro"/>
</dbReference>
<dbReference type="InterPro" id="IPR038085">
    <property type="entry name" value="Rnp2-like_sf"/>
</dbReference>
<keyword evidence="4" id="KW-0539">Nucleus</keyword>
<dbReference type="AlphaFoldDB" id="A0AAV0AKM3"/>
<comment type="similarity">
    <text evidence="2">Belongs to the eukaryotic/archaeal RNase P protein component 2 family.</text>
</comment>
<feature type="non-terminal residue" evidence="5">
    <location>
        <position position="119"/>
    </location>
</feature>
<comment type="caution">
    <text evidence="5">The sequence shown here is derived from an EMBL/GenBank/DDBJ whole genome shotgun (WGS) entry which is preliminary data.</text>
</comment>
<proteinExistence type="inferred from homology"/>
<dbReference type="GO" id="GO:0001682">
    <property type="term" value="P:tRNA 5'-leader removal"/>
    <property type="evidence" value="ECO:0007669"/>
    <property type="project" value="InterPro"/>
</dbReference>
<dbReference type="GO" id="GO:0005730">
    <property type="term" value="C:nucleolus"/>
    <property type="evidence" value="ECO:0007669"/>
    <property type="project" value="TreeGrafter"/>
</dbReference>
<dbReference type="PANTHER" id="PTHR15441:SF2">
    <property type="entry name" value="RIBONUCLEASE P_MRP PROTEIN SUBUNIT POP5"/>
    <property type="match status" value="1"/>
</dbReference>
<dbReference type="GO" id="GO:0000172">
    <property type="term" value="C:ribonuclease MRP complex"/>
    <property type="evidence" value="ECO:0007669"/>
    <property type="project" value="TreeGrafter"/>
</dbReference>
<keyword evidence="3" id="KW-0819">tRNA processing</keyword>
<dbReference type="PANTHER" id="PTHR15441">
    <property type="entry name" value="RIBONUCLEASE P PROTEIN SUBUNIT P14"/>
    <property type="match status" value="1"/>
</dbReference>
<dbReference type="EMBL" id="CALTRL010000617">
    <property type="protein sequence ID" value="CAH7668901.1"/>
    <property type="molecule type" value="Genomic_DNA"/>
</dbReference>
<evidence type="ECO:0000256" key="3">
    <source>
        <dbReference type="ARBA" id="ARBA00022694"/>
    </source>
</evidence>
<name>A0AAV0AKM3_PHAPC</name>
<dbReference type="InterPro" id="IPR002759">
    <property type="entry name" value="Pop5/Rpp14/Rnp2-like"/>
</dbReference>
<organism evidence="5 6">
    <name type="scientific">Phakopsora pachyrhizi</name>
    <name type="common">Asian soybean rust disease fungus</name>
    <dbReference type="NCBI Taxonomy" id="170000"/>
    <lineage>
        <taxon>Eukaryota</taxon>
        <taxon>Fungi</taxon>
        <taxon>Dikarya</taxon>
        <taxon>Basidiomycota</taxon>
        <taxon>Pucciniomycotina</taxon>
        <taxon>Pucciniomycetes</taxon>
        <taxon>Pucciniales</taxon>
        <taxon>Phakopsoraceae</taxon>
        <taxon>Phakopsora</taxon>
    </lineage>
</organism>
<gene>
    <name evidence="5" type="ORF">PPACK8108_LOCUS3472</name>
</gene>
<evidence type="ECO:0000256" key="4">
    <source>
        <dbReference type="ARBA" id="ARBA00023242"/>
    </source>
</evidence>
<protein>
    <submittedName>
        <fullName evidence="5">Uncharacterized protein</fullName>
    </submittedName>
</protein>
<reference evidence="5" key="1">
    <citation type="submission" date="2022-06" db="EMBL/GenBank/DDBJ databases">
        <authorList>
            <consortium name="SYNGENTA / RWTH Aachen University"/>
        </authorList>
    </citation>
    <scope>NUCLEOTIDE SEQUENCE</scope>
</reference>
<dbReference type="Gene3D" id="3.30.70.3250">
    <property type="entry name" value="Ribonuclease P, Pop5 subunit"/>
    <property type="match status" value="1"/>
</dbReference>
<evidence type="ECO:0000256" key="1">
    <source>
        <dbReference type="ARBA" id="ARBA00004123"/>
    </source>
</evidence>
<dbReference type="Proteomes" id="UP001153365">
    <property type="component" value="Unassembled WGS sequence"/>
</dbReference>
<dbReference type="Pfam" id="PF01900">
    <property type="entry name" value="RNase_P_Rpp14"/>
    <property type="match status" value="1"/>
</dbReference>